<accession>A0ACC0F4G9</accession>
<reference evidence="1 2" key="1">
    <citation type="journal article" date="2022" name="Plant J.">
        <title>Chromosome-level genome of Camellia lanceoleosa provides a valuable resource for understanding genome evolution and self-incompatibility.</title>
        <authorList>
            <person name="Gong W."/>
            <person name="Xiao S."/>
            <person name="Wang L."/>
            <person name="Liao Z."/>
            <person name="Chang Y."/>
            <person name="Mo W."/>
            <person name="Hu G."/>
            <person name="Li W."/>
            <person name="Zhao G."/>
            <person name="Zhu H."/>
            <person name="Hu X."/>
            <person name="Ji K."/>
            <person name="Xiang X."/>
            <person name="Song Q."/>
            <person name="Yuan D."/>
            <person name="Jin S."/>
            <person name="Zhang L."/>
        </authorList>
    </citation>
    <scope>NUCLEOTIDE SEQUENCE [LARGE SCALE GENOMIC DNA]</scope>
    <source>
        <strain evidence="1">SQ_2022a</strain>
    </source>
</reference>
<name>A0ACC0F4G9_9ERIC</name>
<evidence type="ECO:0000313" key="2">
    <source>
        <dbReference type="Proteomes" id="UP001060215"/>
    </source>
</evidence>
<proteinExistence type="predicted"/>
<dbReference type="EMBL" id="CM045768">
    <property type="protein sequence ID" value="KAI7983179.1"/>
    <property type="molecule type" value="Genomic_DNA"/>
</dbReference>
<gene>
    <name evidence="1" type="ORF">LOK49_LG15G01208</name>
</gene>
<dbReference type="Proteomes" id="UP001060215">
    <property type="component" value="Chromosome 11"/>
</dbReference>
<sequence>MLSPPDSPKQSSSNPVSNLIRSIFSYDNNIILAAIISLLLVILFVLILHIYAKWFLAHARHRSRTSVSVSHVLGSARFHHFNMLTFETISPTKGLEASVIASIPLFVHESSDHDRDHGGWSECVICLCAFEEEDVGRKLPGCGHAFHVECIDMWLHSHSSCPICRAAVAIGCEEKAADTNWILNDVNVITTEDSELEIVVEVSN</sequence>
<organism evidence="1 2">
    <name type="scientific">Camellia lanceoleosa</name>
    <dbReference type="NCBI Taxonomy" id="1840588"/>
    <lineage>
        <taxon>Eukaryota</taxon>
        <taxon>Viridiplantae</taxon>
        <taxon>Streptophyta</taxon>
        <taxon>Embryophyta</taxon>
        <taxon>Tracheophyta</taxon>
        <taxon>Spermatophyta</taxon>
        <taxon>Magnoliopsida</taxon>
        <taxon>eudicotyledons</taxon>
        <taxon>Gunneridae</taxon>
        <taxon>Pentapetalae</taxon>
        <taxon>asterids</taxon>
        <taxon>Ericales</taxon>
        <taxon>Theaceae</taxon>
        <taxon>Camellia</taxon>
    </lineage>
</organism>
<protein>
    <submittedName>
        <fullName evidence="1">RING-H2 finger protein ATL2</fullName>
    </submittedName>
</protein>
<evidence type="ECO:0000313" key="1">
    <source>
        <dbReference type="EMBL" id="KAI7983179.1"/>
    </source>
</evidence>
<keyword evidence="2" id="KW-1185">Reference proteome</keyword>
<comment type="caution">
    <text evidence="1">The sequence shown here is derived from an EMBL/GenBank/DDBJ whole genome shotgun (WGS) entry which is preliminary data.</text>
</comment>